<evidence type="ECO:0000259" key="3">
    <source>
        <dbReference type="Pfam" id="PF26104"/>
    </source>
</evidence>
<name>A0ABN8QJK2_9CNID</name>
<evidence type="ECO:0000313" key="4">
    <source>
        <dbReference type="EMBL" id="CAH3163613.1"/>
    </source>
</evidence>
<dbReference type="Pfam" id="PF26025">
    <property type="entry name" value="RAG1_pre-RNase_H"/>
    <property type="match status" value="1"/>
</dbReference>
<dbReference type="Pfam" id="PF26100">
    <property type="entry name" value="RAG1_RNase_H"/>
    <property type="match status" value="1"/>
</dbReference>
<feature type="domain" description="V(D)J recombination-activating protein 1 ZnH2" evidence="3">
    <location>
        <begin position="278"/>
        <end position="437"/>
    </location>
</feature>
<gene>
    <name evidence="4" type="ORF">PLOB_00005942</name>
</gene>
<proteinExistence type="predicted"/>
<evidence type="ECO:0000259" key="2">
    <source>
        <dbReference type="Pfam" id="PF26100"/>
    </source>
</evidence>
<feature type="domain" description="V(D)J recombination-activating protein 1 RNase H" evidence="2">
    <location>
        <begin position="91"/>
        <end position="221"/>
    </location>
</feature>
<dbReference type="PANTHER" id="PTHR11539:SF0">
    <property type="entry name" value="V(D)J RECOMBINATION-ACTIVATING PROTEIN 1"/>
    <property type="match status" value="1"/>
</dbReference>
<dbReference type="InterPro" id="IPR058556">
    <property type="entry name" value="RAG1_ZnH2"/>
</dbReference>
<feature type="domain" description="V(D)J recombination-activating protein 1 pre-RNase H" evidence="1">
    <location>
        <begin position="38"/>
        <end position="81"/>
    </location>
</feature>
<reference evidence="4 5" key="1">
    <citation type="submission" date="2022-05" db="EMBL/GenBank/DDBJ databases">
        <authorList>
            <consortium name="Genoscope - CEA"/>
            <person name="William W."/>
        </authorList>
    </citation>
    <scope>NUCLEOTIDE SEQUENCE [LARGE SCALE GENOMIC DNA]</scope>
</reference>
<comment type="caution">
    <text evidence="4">The sequence shown here is derived from an EMBL/GenBank/DDBJ whole genome shotgun (WGS) entry which is preliminary data.</text>
</comment>
<dbReference type="InterPro" id="IPR058554">
    <property type="entry name" value="RAG1_RNase_H"/>
</dbReference>
<protein>
    <submittedName>
        <fullName evidence="4">Uncharacterized protein</fullName>
    </submittedName>
</protein>
<keyword evidence="5" id="KW-1185">Reference proteome</keyword>
<dbReference type="InterPro" id="IPR024627">
    <property type="entry name" value="RAG1"/>
</dbReference>
<dbReference type="EMBL" id="CALNXK010000126">
    <property type="protein sequence ID" value="CAH3163613.1"/>
    <property type="molecule type" value="Genomic_DNA"/>
</dbReference>
<evidence type="ECO:0000259" key="1">
    <source>
        <dbReference type="Pfam" id="PF26025"/>
    </source>
</evidence>
<organism evidence="4 5">
    <name type="scientific">Porites lobata</name>
    <dbReference type="NCBI Taxonomy" id="104759"/>
    <lineage>
        <taxon>Eukaryota</taxon>
        <taxon>Metazoa</taxon>
        <taxon>Cnidaria</taxon>
        <taxon>Anthozoa</taxon>
        <taxon>Hexacorallia</taxon>
        <taxon>Scleractinia</taxon>
        <taxon>Fungiina</taxon>
        <taxon>Poritidae</taxon>
        <taxon>Porites</taxon>
    </lineage>
</organism>
<dbReference type="PANTHER" id="PTHR11539">
    <property type="entry name" value="VDJ RECOMBINATION ACTIVATING PROTEIN 1 RAG1"/>
    <property type="match status" value="1"/>
</dbReference>
<dbReference type="InterPro" id="IPR058553">
    <property type="entry name" value="RAG1_pre-RNase_H"/>
</dbReference>
<dbReference type="Proteomes" id="UP001159405">
    <property type="component" value="Unassembled WGS sequence"/>
</dbReference>
<evidence type="ECO:0000313" key="5">
    <source>
        <dbReference type="Proteomes" id="UP001159405"/>
    </source>
</evidence>
<feature type="non-terminal residue" evidence="4">
    <location>
        <position position="446"/>
    </location>
</feature>
<dbReference type="Pfam" id="PF26104">
    <property type="entry name" value="RAG1_ZnH2"/>
    <property type="match status" value="1"/>
</dbReference>
<accession>A0ABN8QJK2</accession>
<sequence>MYLSPQTKWTVLRSSYVNYELLDGDKAIYSHKECVQEPINLMSDFRDSLPNFPTPNVVDVRWSYKDAVAKALSELNEELSEVPNDIILHAFIKDGGDGLGHVSQYKEKGHRCLSDKAFRYAFCIMNVKMEDGGEMKTIWEEEAPGSVRTNRCLIESICDDNQTAAMVVCVAPVEAERQEMSKSILRIQIGSIWRNFSLRFVNSMVDEKRTRADGGLQGAGSSYLCDLRYAKQKTAKSDIGTFVISRKLEETKQIADLLHFNPDKLNPSQLSAVAKGHKVDATHAKINLRTFVYKLLIREVAGVNQWEESADVKHLIQNTSHKVDQHFKATIGINSCLMKPGNYARILLDPQNESKVVFLLGTEEKKNNFTELLSKLQFMHKVFSCRSPKLKYPSEWNHYKQVAVEFGNILLNNYPYAHWSNYVHKSIEHVQEVIETDDTLGGLSGE</sequence>